<reference evidence="1 2" key="1">
    <citation type="submission" date="2019-04" db="EMBL/GenBank/DDBJ databases">
        <title>Genome sequencing of Clostridium botulinum Groups I-IV and Clostridium butyricum.</title>
        <authorList>
            <person name="Brunt J."/>
            <person name="Van Vliet A.H.M."/>
            <person name="Stringer S.C."/>
            <person name="Carter A.T."/>
            <person name="Peck M.W."/>
        </authorList>
    </citation>
    <scope>NUCLEOTIDE SEQUENCE [LARGE SCALE GENOMIC DNA]</scope>
    <source>
        <strain evidence="1 2">IFR 18/108</strain>
    </source>
</reference>
<organism evidence="1 2">
    <name type="scientific">Clostridium sporogenes</name>
    <dbReference type="NCBI Taxonomy" id="1509"/>
    <lineage>
        <taxon>Bacteria</taxon>
        <taxon>Bacillati</taxon>
        <taxon>Bacillota</taxon>
        <taxon>Clostridia</taxon>
        <taxon>Eubacteriales</taxon>
        <taxon>Clostridiaceae</taxon>
        <taxon>Clostridium</taxon>
    </lineage>
</organism>
<name>A0A7X5PAS5_CLOSG</name>
<dbReference type="RefSeq" id="WP_040108401.1">
    <property type="nucleotide sequence ID" value="NZ_SXAK01000004.1"/>
</dbReference>
<sequence length="424" mass="48605">MLSKLFSKNQIDIIPIKRLEKDKNCWGGEGIVFYLKNGKGILKQKYGSNDTQGLSCLVYDNSPLSKFHADEYFCPTCEKLISAGYGLDKINDQTISKLRETLNQPFVSLEESLKNLEPLLGLLPTGYYALADLELLPTDGNDNFFWSVGNKPMINKASCPVYDNGNWSEDRPKYILPTQPPRLFNRDTAEFYRSNDSYRAIAYYLDGYLCALLDGHHKAVAAAMEKRNLKTLVVLPTTGIFTSNNDKDKDGLIIAGETIYENELLSNLEKVRGHFTDNRMSESEMENYLSLNDESFGTYNWSQDILKTSKYFPSAFTVACMEWAGDLSDLRLDKIINNEEMCDNSTLHYIARVLFELKNPRFKEVAFFIGKNESYVSIWNEVYSLIAKIKNDEDVENFFVEFLINDEGLRTDITKIVDDYFRNQ</sequence>
<evidence type="ECO:0000313" key="2">
    <source>
        <dbReference type="Proteomes" id="UP000486601"/>
    </source>
</evidence>
<protein>
    <submittedName>
        <fullName evidence="1">Uncharacterized protein</fullName>
    </submittedName>
</protein>
<proteinExistence type="predicted"/>
<dbReference type="EMBL" id="SXCS01000004">
    <property type="protein sequence ID" value="NFR61409.1"/>
    <property type="molecule type" value="Genomic_DNA"/>
</dbReference>
<evidence type="ECO:0000313" key="1">
    <source>
        <dbReference type="EMBL" id="NFR61409.1"/>
    </source>
</evidence>
<dbReference type="AlphaFoldDB" id="A0A7X5PAS5"/>
<dbReference type="Proteomes" id="UP000486601">
    <property type="component" value="Unassembled WGS sequence"/>
</dbReference>
<accession>A0A7X5PAS5</accession>
<gene>
    <name evidence="1" type="ORF">FDF70_07890</name>
</gene>
<comment type="caution">
    <text evidence="1">The sequence shown here is derived from an EMBL/GenBank/DDBJ whole genome shotgun (WGS) entry which is preliminary data.</text>
</comment>